<dbReference type="InterPro" id="IPR052942">
    <property type="entry name" value="LPS_cholinephosphotransferase"/>
</dbReference>
<organism evidence="2 3">
    <name type="scientific">Brotaphodocola catenula</name>
    <dbReference type="NCBI Taxonomy" id="2885361"/>
    <lineage>
        <taxon>Bacteria</taxon>
        <taxon>Bacillati</taxon>
        <taxon>Bacillota</taxon>
        <taxon>Clostridia</taxon>
        <taxon>Lachnospirales</taxon>
        <taxon>Lachnospiraceae</taxon>
        <taxon>Brotaphodocola</taxon>
    </lineage>
</organism>
<keyword evidence="3" id="KW-1185">Reference proteome</keyword>
<dbReference type="InterPro" id="IPR007074">
    <property type="entry name" value="LicD/FKTN/FKRP_NTP_transf"/>
</dbReference>
<sequence length="281" mass="33277">MEYDLTRVHETNLKILKEIDRICRKYKIRYMLDAGTLLGAVRHKGFIPWDDDADVAFTRNNYEAFMKVVRRELPDTMELVMPWSYRDGKAFYDFTARIIYKNSRTHEESEEMKFYGGKLNHLWVDLFTIDTLPANKLDATATLLMHKMIYGMAMGHRYHLDFGKYSLFHKLAVGGMSTVGKFVPLSVLFRLQRMVALRDHKKKSPKLYYSNYQPDYLYVTLQKEWCEDIVDLDFCDTKLMASSHWDEVLTWIYGDYMKLPPEDKRIPSHSTIEIQVFDEEV</sequence>
<dbReference type="AlphaFoldDB" id="A0AAE3ARZ0"/>
<protein>
    <submittedName>
        <fullName evidence="2">LicD family protein</fullName>
    </submittedName>
</protein>
<dbReference type="RefSeq" id="WP_177978114.1">
    <property type="nucleotide sequence ID" value="NZ_JAJEPU010000010.1"/>
</dbReference>
<name>A0AAE3ARZ0_9FIRM</name>
<reference evidence="2" key="1">
    <citation type="submission" date="2021-10" db="EMBL/GenBank/DDBJ databases">
        <title>Anaerobic single-cell dispensing facilitates the cultivation of human gut bacteria.</title>
        <authorList>
            <person name="Afrizal A."/>
        </authorList>
    </citation>
    <scope>NUCLEOTIDE SEQUENCE</scope>
    <source>
        <strain evidence="2">CLA-AA-H274</strain>
    </source>
</reference>
<comment type="caution">
    <text evidence="2">The sequence shown here is derived from an EMBL/GenBank/DDBJ whole genome shotgun (WGS) entry which is preliminary data.</text>
</comment>
<dbReference type="GO" id="GO:0009100">
    <property type="term" value="P:glycoprotein metabolic process"/>
    <property type="evidence" value="ECO:0007669"/>
    <property type="project" value="UniProtKB-ARBA"/>
</dbReference>
<evidence type="ECO:0000313" key="3">
    <source>
        <dbReference type="Proteomes" id="UP001198962"/>
    </source>
</evidence>
<dbReference type="Pfam" id="PF04991">
    <property type="entry name" value="LicD"/>
    <property type="match status" value="1"/>
</dbReference>
<dbReference type="EMBL" id="JAJEPU010000010">
    <property type="protein sequence ID" value="MCC2164262.1"/>
    <property type="molecule type" value="Genomic_DNA"/>
</dbReference>
<dbReference type="PANTHER" id="PTHR43404:SF2">
    <property type="entry name" value="LIPOPOLYSACCHARIDE CHOLINEPHOSPHOTRANSFERASE LICD"/>
    <property type="match status" value="1"/>
</dbReference>
<accession>A0AAE3ARZ0</accession>
<feature type="domain" description="LicD/FKTN/FKRP nucleotidyltransferase" evidence="1">
    <location>
        <begin position="23"/>
        <end position="254"/>
    </location>
</feature>
<proteinExistence type="predicted"/>
<evidence type="ECO:0000313" key="2">
    <source>
        <dbReference type="EMBL" id="MCC2164262.1"/>
    </source>
</evidence>
<dbReference type="PANTHER" id="PTHR43404">
    <property type="entry name" value="LIPOPOLYSACCHARIDE CHOLINEPHOSPHOTRANSFERASE LICD"/>
    <property type="match status" value="1"/>
</dbReference>
<gene>
    <name evidence="2" type="ORF">LKD32_05060</name>
</gene>
<evidence type="ECO:0000259" key="1">
    <source>
        <dbReference type="Pfam" id="PF04991"/>
    </source>
</evidence>
<dbReference type="Proteomes" id="UP001198962">
    <property type="component" value="Unassembled WGS sequence"/>
</dbReference>